<dbReference type="GO" id="GO:0046872">
    <property type="term" value="F:metal ion binding"/>
    <property type="evidence" value="ECO:0007669"/>
    <property type="project" value="UniProtKB-KW"/>
</dbReference>
<dbReference type="PROSITE" id="PS50994">
    <property type="entry name" value="INTEGRASE"/>
    <property type="match status" value="1"/>
</dbReference>
<accession>A0AAW1UHW9</accession>
<evidence type="ECO:0000313" key="8">
    <source>
        <dbReference type="Proteomes" id="UP001431783"/>
    </source>
</evidence>
<feature type="compositionally biased region" description="Acidic residues" evidence="5">
    <location>
        <begin position="494"/>
        <end position="505"/>
    </location>
</feature>
<dbReference type="InterPro" id="IPR039537">
    <property type="entry name" value="Retrotran_Ty1/copia-like"/>
</dbReference>
<keyword evidence="8" id="KW-1185">Reference proteome</keyword>
<dbReference type="GO" id="GO:0003676">
    <property type="term" value="F:nucleic acid binding"/>
    <property type="evidence" value="ECO:0007669"/>
    <property type="project" value="InterPro"/>
</dbReference>
<evidence type="ECO:0000256" key="2">
    <source>
        <dbReference type="ARBA" id="ARBA00022723"/>
    </source>
</evidence>
<dbReference type="Pfam" id="PF25597">
    <property type="entry name" value="SH3_retrovirus"/>
    <property type="match status" value="1"/>
</dbReference>
<dbReference type="InterPro" id="IPR036397">
    <property type="entry name" value="RNaseH_sf"/>
</dbReference>
<evidence type="ECO:0000256" key="4">
    <source>
        <dbReference type="ARBA" id="ARBA00022801"/>
    </source>
</evidence>
<dbReference type="InterPro" id="IPR001584">
    <property type="entry name" value="Integrase_cat-core"/>
</dbReference>
<protein>
    <recommendedName>
        <fullName evidence="6">Integrase catalytic domain-containing protein</fullName>
    </recommendedName>
</protein>
<dbReference type="Gene3D" id="3.30.420.10">
    <property type="entry name" value="Ribonuclease H-like superfamily/Ribonuclease H"/>
    <property type="match status" value="1"/>
</dbReference>
<sequence length="1035" mass="120236">MFVLDSGSTAHMVNDPKLFKNLLKDDSEICVAKKGTKITAKGVGEIEAKECKLKDVLFVPDLSKNLLSVKAITENQGQVVFEGEKVYIMKGNKTILEGTKNEKGLYMIELTQEYHNDETFLVTTNEEKVKNWHSKLGHININDMKKLINKQMVTGMDIKSTDCDYFETPCEICMKGKQVRAPFNTERTRADRPLEIIHTDLCGPIDPTTWDNKKYILTLMDDYTHYVVIYLLEYKSETTDYIKEYVEEMERDKNTKVKKIRSDNGGEYINTRLENYCKEKGIIMDPIIPYSPQLNGKAERLNRTLIEKVRTLLFDMNVNKKFWGEAARVAAYILNRSPTESLSLDSTPIEMWTGNKPDLKRLQIFGSEVYAKTLGYLKKLESRSEKFLFVGYAPTGYRLWDERKQRIIIRRDVVFEKKENKNENMVRWKLNEHVLAENEECDRSIQDNNEQENDIEAQQDIESECIQQDTWTENSREQQNVTPVRENEIEYFYEESSDNDDEEDLNLGQGNSTERQDTRTKLGRKINKSKYYDDYVMLTYNEAMQSGDRDRWKEAIEDEKGSLEKNQTWEYIDKREVKGTKILTNKWVFKIKDDGTYKARLVVRGCQQQKGLDYTEVFSPVVNISSLRMILAVSVKRSFKLKKFDIKTAFLYGKITEDIYMNIPEGYDKQEGKICKLKKSLYGLKQAPMKWNECFTKCLKENGMKPLSVDQCIFTNQNGTLFLAIYVDDGLVAGERNEDIDNLLKNLEDNFEIKKFEEVDMFLGIKLTRGDNWIKLDQEKYTENVLEKFRMENAKSAATPITDYYDNCKIEPKPEKFPYREAVGSLLYLSNKTRPDIAYAVGFCSRKLENPTRVDINNVKRLLRYLAGTRSHGIIYKRDDDVETLKAYSDSDFAGDKMTRKSTTGYVVYYSNGPVSWSSRKQPVVELSSTEAEFIAAAESVKEVLYLKALFECMILRNINVTLNIDNQSAISIIKNVQFNRRSKHIDVRFHFIHEKVNEGLITVKYLCTEDNIADIFTKALNSVKFSKHKNELVE</sequence>
<evidence type="ECO:0000259" key="6">
    <source>
        <dbReference type="PROSITE" id="PS50994"/>
    </source>
</evidence>
<dbReference type="Pfam" id="PF13976">
    <property type="entry name" value="gag_pre-integrs"/>
    <property type="match status" value="1"/>
</dbReference>
<dbReference type="InterPro" id="IPR043502">
    <property type="entry name" value="DNA/RNA_pol_sf"/>
</dbReference>
<dbReference type="InterPro" id="IPR025724">
    <property type="entry name" value="GAG-pre-integrase_dom"/>
</dbReference>
<dbReference type="Proteomes" id="UP001431783">
    <property type="component" value="Unassembled WGS sequence"/>
</dbReference>
<dbReference type="Pfam" id="PF00665">
    <property type="entry name" value="rve"/>
    <property type="match status" value="1"/>
</dbReference>
<evidence type="ECO:0000256" key="3">
    <source>
        <dbReference type="ARBA" id="ARBA00022750"/>
    </source>
</evidence>
<name>A0AAW1UHW9_9CUCU</name>
<dbReference type="Pfam" id="PF07727">
    <property type="entry name" value="RVT_2"/>
    <property type="match status" value="1"/>
</dbReference>
<dbReference type="GO" id="GO:0015074">
    <property type="term" value="P:DNA integration"/>
    <property type="evidence" value="ECO:0007669"/>
    <property type="project" value="InterPro"/>
</dbReference>
<dbReference type="InterPro" id="IPR012337">
    <property type="entry name" value="RNaseH-like_sf"/>
</dbReference>
<dbReference type="AlphaFoldDB" id="A0AAW1UHW9"/>
<gene>
    <name evidence="7" type="ORF">WA026_006815</name>
</gene>
<keyword evidence="2" id="KW-0479">Metal-binding</keyword>
<feature type="domain" description="Integrase catalytic" evidence="6">
    <location>
        <begin position="189"/>
        <end position="356"/>
    </location>
</feature>
<dbReference type="GO" id="GO:0004190">
    <property type="term" value="F:aspartic-type endopeptidase activity"/>
    <property type="evidence" value="ECO:0007669"/>
    <property type="project" value="UniProtKB-KW"/>
</dbReference>
<dbReference type="GO" id="GO:0042575">
    <property type="term" value="C:DNA polymerase complex"/>
    <property type="evidence" value="ECO:0007669"/>
    <property type="project" value="UniProtKB-ARBA"/>
</dbReference>
<dbReference type="GO" id="GO:0006508">
    <property type="term" value="P:proteolysis"/>
    <property type="evidence" value="ECO:0007669"/>
    <property type="project" value="UniProtKB-KW"/>
</dbReference>
<keyword evidence="3" id="KW-0064">Aspartyl protease</keyword>
<dbReference type="SUPFAM" id="SSF56672">
    <property type="entry name" value="DNA/RNA polymerases"/>
    <property type="match status" value="1"/>
</dbReference>
<dbReference type="InterPro" id="IPR013103">
    <property type="entry name" value="RVT_2"/>
</dbReference>
<keyword evidence="1" id="KW-0645">Protease</keyword>
<dbReference type="InterPro" id="IPR057670">
    <property type="entry name" value="SH3_retrovirus"/>
</dbReference>
<dbReference type="CDD" id="cd09272">
    <property type="entry name" value="RNase_HI_RT_Ty1"/>
    <property type="match status" value="1"/>
</dbReference>
<dbReference type="PANTHER" id="PTHR42648">
    <property type="entry name" value="TRANSPOSASE, PUTATIVE-RELATED"/>
    <property type="match status" value="1"/>
</dbReference>
<evidence type="ECO:0000313" key="7">
    <source>
        <dbReference type="EMBL" id="KAK9879752.1"/>
    </source>
</evidence>
<proteinExistence type="predicted"/>
<reference evidence="7 8" key="1">
    <citation type="submission" date="2023-03" db="EMBL/GenBank/DDBJ databases">
        <title>Genome insight into feeding habits of ladybird beetles.</title>
        <authorList>
            <person name="Li H.-S."/>
            <person name="Huang Y.-H."/>
            <person name="Pang H."/>
        </authorList>
    </citation>
    <scope>NUCLEOTIDE SEQUENCE [LARGE SCALE GENOMIC DNA]</scope>
    <source>
        <strain evidence="7">SYSU_2023b</strain>
        <tissue evidence="7">Whole body</tissue>
    </source>
</reference>
<dbReference type="InterPro" id="IPR054722">
    <property type="entry name" value="PolX-like_BBD"/>
</dbReference>
<organism evidence="7 8">
    <name type="scientific">Henosepilachna vigintioctopunctata</name>
    <dbReference type="NCBI Taxonomy" id="420089"/>
    <lineage>
        <taxon>Eukaryota</taxon>
        <taxon>Metazoa</taxon>
        <taxon>Ecdysozoa</taxon>
        <taxon>Arthropoda</taxon>
        <taxon>Hexapoda</taxon>
        <taxon>Insecta</taxon>
        <taxon>Pterygota</taxon>
        <taxon>Neoptera</taxon>
        <taxon>Endopterygota</taxon>
        <taxon>Coleoptera</taxon>
        <taxon>Polyphaga</taxon>
        <taxon>Cucujiformia</taxon>
        <taxon>Coccinelloidea</taxon>
        <taxon>Coccinellidae</taxon>
        <taxon>Epilachninae</taxon>
        <taxon>Epilachnini</taxon>
        <taxon>Henosepilachna</taxon>
    </lineage>
</organism>
<dbReference type="EMBL" id="JARQZJ010000062">
    <property type="protein sequence ID" value="KAK9879752.1"/>
    <property type="molecule type" value="Genomic_DNA"/>
</dbReference>
<keyword evidence="4" id="KW-0378">Hydrolase</keyword>
<dbReference type="GO" id="GO:0071897">
    <property type="term" value="P:DNA biosynthetic process"/>
    <property type="evidence" value="ECO:0007669"/>
    <property type="project" value="UniProtKB-ARBA"/>
</dbReference>
<dbReference type="PANTHER" id="PTHR42648:SF28">
    <property type="entry name" value="TRANSPOSON-ENCODED PROTEIN WITH RIBONUCLEASE H-LIKE AND RETROVIRUS ZINC FINGER-LIKE DOMAINS"/>
    <property type="match status" value="1"/>
</dbReference>
<evidence type="ECO:0000256" key="1">
    <source>
        <dbReference type="ARBA" id="ARBA00022670"/>
    </source>
</evidence>
<comment type="caution">
    <text evidence="7">The sequence shown here is derived from an EMBL/GenBank/DDBJ whole genome shotgun (WGS) entry which is preliminary data.</text>
</comment>
<feature type="region of interest" description="Disordered" evidence="5">
    <location>
        <begin position="494"/>
        <end position="520"/>
    </location>
</feature>
<evidence type="ECO:0000256" key="5">
    <source>
        <dbReference type="SAM" id="MobiDB-lite"/>
    </source>
</evidence>
<dbReference type="Pfam" id="PF22936">
    <property type="entry name" value="Pol_BBD"/>
    <property type="match status" value="1"/>
</dbReference>
<dbReference type="SUPFAM" id="SSF53098">
    <property type="entry name" value="Ribonuclease H-like"/>
    <property type="match status" value="1"/>
</dbReference>